<organism evidence="5 6">
    <name type="scientific">Zoogloea dura</name>
    <dbReference type="NCBI Taxonomy" id="2728840"/>
    <lineage>
        <taxon>Bacteria</taxon>
        <taxon>Pseudomonadati</taxon>
        <taxon>Pseudomonadota</taxon>
        <taxon>Betaproteobacteria</taxon>
        <taxon>Rhodocyclales</taxon>
        <taxon>Zoogloeaceae</taxon>
        <taxon>Zoogloea</taxon>
    </lineage>
</organism>
<reference evidence="5 6" key="1">
    <citation type="submission" date="2020-04" db="EMBL/GenBank/DDBJ databases">
        <title>Zoogloea sp. G-4-1-14 isolated from soil.</title>
        <authorList>
            <person name="Dahal R.H."/>
        </authorList>
    </citation>
    <scope>NUCLEOTIDE SEQUENCE [LARGE SCALE GENOMIC DNA]</scope>
    <source>
        <strain evidence="5 6">G-4-1-14</strain>
    </source>
</reference>
<dbReference type="InterPro" id="IPR002059">
    <property type="entry name" value="CSP_DNA-bd"/>
</dbReference>
<feature type="domain" description="CSD" evidence="4">
    <location>
        <begin position="2"/>
        <end position="67"/>
    </location>
</feature>
<keyword evidence="3" id="KW-0472">Membrane</keyword>
<dbReference type="PANTHER" id="PTHR46565">
    <property type="entry name" value="COLD SHOCK DOMAIN PROTEIN 2"/>
    <property type="match status" value="1"/>
</dbReference>
<dbReference type="Pfam" id="PF05901">
    <property type="entry name" value="Excalibur"/>
    <property type="match status" value="1"/>
</dbReference>
<feature type="transmembrane region" description="Helical" evidence="3">
    <location>
        <begin position="91"/>
        <end position="112"/>
    </location>
</feature>
<dbReference type="GO" id="GO:0003676">
    <property type="term" value="F:nucleic acid binding"/>
    <property type="evidence" value="ECO:0007669"/>
    <property type="project" value="InterPro"/>
</dbReference>
<dbReference type="InterPro" id="IPR019844">
    <property type="entry name" value="CSD_CS"/>
</dbReference>
<dbReference type="GO" id="GO:0005829">
    <property type="term" value="C:cytosol"/>
    <property type="evidence" value="ECO:0007669"/>
    <property type="project" value="UniProtKB-ARBA"/>
</dbReference>
<name>A0A848G663_9RHOO</name>
<dbReference type="RefSeq" id="WP_169146361.1">
    <property type="nucleotide sequence ID" value="NZ_JABBGA010000010.1"/>
</dbReference>
<sequence length="193" mass="21278">MRIDGILARWNDQRGFGFIAPTNGGPDVFVHISAFPLDGSRPVQGERLSFEIITGEDGTKRAHALQRPDRPPRSHPHPASPRHPEKRSRGFFSQLILLIVFGLLAYAAYTYYTRHATAGHSLVSPAEDNAAPVRPVSTPRIDAPATPAYKCDGRIHCTQMTSCAEATWFLRNCPGVKMDGNNDGVPCERQWCG</sequence>
<keyword evidence="3" id="KW-0812">Transmembrane</keyword>
<proteinExistence type="predicted"/>
<dbReference type="InterPro" id="IPR012340">
    <property type="entry name" value="NA-bd_OB-fold"/>
</dbReference>
<dbReference type="Proteomes" id="UP000580043">
    <property type="component" value="Unassembled WGS sequence"/>
</dbReference>
<dbReference type="Pfam" id="PF00313">
    <property type="entry name" value="CSD"/>
    <property type="match status" value="1"/>
</dbReference>
<evidence type="ECO:0000313" key="6">
    <source>
        <dbReference type="Proteomes" id="UP000580043"/>
    </source>
</evidence>
<dbReference type="InterPro" id="IPR011129">
    <property type="entry name" value="CSD"/>
</dbReference>
<dbReference type="PROSITE" id="PS51857">
    <property type="entry name" value="CSD_2"/>
    <property type="match status" value="1"/>
</dbReference>
<gene>
    <name evidence="5" type="ORF">HHL15_13770</name>
</gene>
<dbReference type="AlphaFoldDB" id="A0A848G663"/>
<evidence type="ECO:0000256" key="1">
    <source>
        <dbReference type="RuleBase" id="RU000408"/>
    </source>
</evidence>
<dbReference type="PANTHER" id="PTHR46565:SF20">
    <property type="entry name" value="COLD SHOCK DOMAIN-CONTAINING PROTEIN 4"/>
    <property type="match status" value="1"/>
</dbReference>
<dbReference type="EMBL" id="JABBGA010000010">
    <property type="protein sequence ID" value="NML26819.1"/>
    <property type="molecule type" value="Genomic_DNA"/>
</dbReference>
<evidence type="ECO:0000259" key="4">
    <source>
        <dbReference type="PROSITE" id="PS51857"/>
    </source>
</evidence>
<comment type="subcellular location">
    <subcellularLocation>
        <location evidence="1">Cytoplasm</location>
    </subcellularLocation>
</comment>
<evidence type="ECO:0000256" key="3">
    <source>
        <dbReference type="SAM" id="Phobius"/>
    </source>
</evidence>
<dbReference type="Gene3D" id="2.40.50.140">
    <property type="entry name" value="Nucleic acid-binding proteins"/>
    <property type="match status" value="1"/>
</dbReference>
<dbReference type="CDD" id="cd04458">
    <property type="entry name" value="CSP_CDS"/>
    <property type="match status" value="1"/>
</dbReference>
<keyword evidence="6" id="KW-1185">Reference proteome</keyword>
<comment type="caution">
    <text evidence="5">The sequence shown here is derived from an EMBL/GenBank/DDBJ whole genome shotgun (WGS) entry which is preliminary data.</text>
</comment>
<dbReference type="SUPFAM" id="SSF50249">
    <property type="entry name" value="Nucleic acid-binding proteins"/>
    <property type="match status" value="1"/>
</dbReference>
<protein>
    <submittedName>
        <fullName evidence="5">Cold shock domain-containing protein</fullName>
    </submittedName>
</protein>
<evidence type="ECO:0000256" key="2">
    <source>
        <dbReference type="SAM" id="MobiDB-lite"/>
    </source>
</evidence>
<feature type="region of interest" description="Disordered" evidence="2">
    <location>
        <begin position="59"/>
        <end position="86"/>
    </location>
</feature>
<dbReference type="PRINTS" id="PR00050">
    <property type="entry name" value="COLDSHOCK"/>
</dbReference>
<dbReference type="PROSITE" id="PS00352">
    <property type="entry name" value="CSD_1"/>
    <property type="match status" value="1"/>
</dbReference>
<keyword evidence="3" id="KW-1133">Transmembrane helix</keyword>
<evidence type="ECO:0000313" key="5">
    <source>
        <dbReference type="EMBL" id="NML26819.1"/>
    </source>
</evidence>
<accession>A0A848G663</accession>
<dbReference type="SMART" id="SM00357">
    <property type="entry name" value="CSP"/>
    <property type="match status" value="1"/>
</dbReference>
<dbReference type="InterPro" id="IPR008613">
    <property type="entry name" value="Excalibur_Ca-bd_domain"/>
</dbReference>